<gene>
    <name evidence="1" type="ORF">OVN18_09045</name>
</gene>
<protein>
    <submittedName>
        <fullName evidence="1">Uncharacterized protein</fullName>
    </submittedName>
</protein>
<dbReference type="RefSeq" id="WP_267780398.1">
    <property type="nucleotide sequence ID" value="NZ_CP113089.1"/>
</dbReference>
<evidence type="ECO:0000313" key="2">
    <source>
        <dbReference type="Proteomes" id="UP001164706"/>
    </source>
</evidence>
<dbReference type="EMBL" id="CP113089">
    <property type="protein sequence ID" value="WAB80712.1"/>
    <property type="molecule type" value="Genomic_DNA"/>
</dbReference>
<reference evidence="1" key="1">
    <citation type="submission" date="2022-11" db="EMBL/GenBank/DDBJ databases">
        <title>Description of Microcella daejonensis nov. sp, isolated from riverside soil.</title>
        <authorList>
            <person name="Molina K.M."/>
            <person name="Kim S.B."/>
        </authorList>
    </citation>
    <scope>NUCLEOTIDE SEQUENCE</scope>
    <source>
        <strain evidence="1">MMS21-STM12</strain>
    </source>
</reference>
<dbReference type="AlphaFoldDB" id="A0A9E8MJJ3"/>
<name>A0A9E8MJJ3_9MICO</name>
<dbReference type="KEGG" id="mdb:OVN18_09045"/>
<evidence type="ECO:0000313" key="1">
    <source>
        <dbReference type="EMBL" id="WAB80712.1"/>
    </source>
</evidence>
<dbReference type="Proteomes" id="UP001164706">
    <property type="component" value="Chromosome"/>
</dbReference>
<organism evidence="1 2">
    <name type="scientific">Microcella daejeonensis</name>
    <dbReference type="NCBI Taxonomy" id="2994971"/>
    <lineage>
        <taxon>Bacteria</taxon>
        <taxon>Bacillati</taxon>
        <taxon>Actinomycetota</taxon>
        <taxon>Actinomycetes</taxon>
        <taxon>Micrococcales</taxon>
        <taxon>Microbacteriaceae</taxon>
        <taxon>Microcella</taxon>
    </lineage>
</organism>
<keyword evidence="2" id="KW-1185">Reference proteome</keyword>
<proteinExistence type="predicted"/>
<sequence>MLTSTIDIVATNENAGSDQRLRTWRSTARPCRGTGRELLP</sequence>
<accession>A0A9E8MJJ3</accession>